<dbReference type="Pfam" id="PF03641">
    <property type="entry name" value="Lysine_decarbox"/>
    <property type="match status" value="1"/>
</dbReference>
<evidence type="ECO:0000313" key="4">
    <source>
        <dbReference type="EMBL" id="TRO83206.1"/>
    </source>
</evidence>
<dbReference type="GO" id="GO:0008714">
    <property type="term" value="F:AMP nucleosidase activity"/>
    <property type="evidence" value="ECO:0007669"/>
    <property type="project" value="UniProtKB-EC"/>
</dbReference>
<comment type="catalytic activity">
    <reaction evidence="1">
        <text>AMP + H2O = D-ribose 5-phosphate + adenine</text>
        <dbReference type="Rhea" id="RHEA:20129"/>
        <dbReference type="ChEBI" id="CHEBI:15377"/>
        <dbReference type="ChEBI" id="CHEBI:16708"/>
        <dbReference type="ChEBI" id="CHEBI:78346"/>
        <dbReference type="ChEBI" id="CHEBI:456215"/>
        <dbReference type="EC" id="3.2.2.4"/>
    </reaction>
</comment>
<dbReference type="Proteomes" id="UP000317155">
    <property type="component" value="Unassembled WGS sequence"/>
</dbReference>
<organism evidence="4 5">
    <name type="scientific">Trichloromonas acetexigens</name>
    <dbReference type="NCBI Taxonomy" id="38815"/>
    <lineage>
        <taxon>Bacteria</taxon>
        <taxon>Pseudomonadati</taxon>
        <taxon>Thermodesulfobacteriota</taxon>
        <taxon>Desulfuromonadia</taxon>
        <taxon>Desulfuromonadales</taxon>
        <taxon>Trichloromonadaceae</taxon>
        <taxon>Trichloromonas</taxon>
    </lineage>
</organism>
<dbReference type="Gene3D" id="3.40.50.450">
    <property type="match status" value="1"/>
</dbReference>
<evidence type="ECO:0000256" key="1">
    <source>
        <dbReference type="ARBA" id="ARBA00000274"/>
    </source>
</evidence>
<dbReference type="SUPFAM" id="SSF102405">
    <property type="entry name" value="MCP/YpsA-like"/>
    <property type="match status" value="1"/>
</dbReference>
<dbReference type="EMBL" id="VJVV01000002">
    <property type="protein sequence ID" value="TRO83206.1"/>
    <property type="molecule type" value="Genomic_DNA"/>
</dbReference>
<dbReference type="InterPro" id="IPR052341">
    <property type="entry name" value="LOG_family_nucleotidases"/>
</dbReference>
<protein>
    <recommendedName>
        <fullName evidence="3">AMP nucleosidase</fullName>
        <ecNumber evidence="2">3.2.2.4</ecNumber>
    </recommendedName>
    <alternativeName>
        <fullName evidence="3">AMP nucleosidase</fullName>
    </alternativeName>
</protein>
<dbReference type="EC" id="3.2.2.4" evidence="2"/>
<comment type="caution">
    <text evidence="4">The sequence shown here is derived from an EMBL/GenBank/DDBJ whole genome shotgun (WGS) entry which is preliminary data.</text>
</comment>
<evidence type="ECO:0000256" key="2">
    <source>
        <dbReference type="ARBA" id="ARBA00011985"/>
    </source>
</evidence>
<accession>A0A550JJ14</accession>
<dbReference type="PANTHER" id="PTHR43393:SF2">
    <property type="entry name" value="CYTOKININ RIBOSIDE 5'-MONOPHOSPHATE PHOSPHORIBOHYDROLASE"/>
    <property type="match status" value="1"/>
</dbReference>
<dbReference type="InterPro" id="IPR005269">
    <property type="entry name" value="LOG"/>
</dbReference>
<gene>
    <name evidence="4" type="ORF">FL622_03750</name>
</gene>
<dbReference type="InterPro" id="IPR031100">
    <property type="entry name" value="LOG_fam"/>
</dbReference>
<name>A0A550JJ14_9BACT</name>
<evidence type="ECO:0000313" key="5">
    <source>
        <dbReference type="Proteomes" id="UP000317155"/>
    </source>
</evidence>
<keyword evidence="5" id="KW-1185">Reference proteome</keyword>
<dbReference type="RefSeq" id="WP_092055860.1">
    <property type="nucleotide sequence ID" value="NZ_FOJJ01000012.1"/>
</dbReference>
<dbReference type="NCBIfam" id="TIGR00730">
    <property type="entry name" value="Rossman fold protein, TIGR00730 family"/>
    <property type="match status" value="1"/>
</dbReference>
<sequence>MDLSFTRTNNEIDQMIDNLMNKVGVHHPEMIREMIVSALKAGEETDYLADLKLMRTTMKEMRYTNKIFGPYRDRKKVTIFGSARTEPSEPIYQKCVTFARMLTERGYMVITGGGGGIMQAGNEGAGAENSFAVNIRLPFEQETNPVMANAKNVVTYKYFFNRKVAFLKEADAVALFPGGFGTLDEAMETLTLMQTGKNPPVSLVLIDDDKGDYWENLFDFMKKTMLKKGLISGEDFSLFSITRDPVEAVQHIDDFYRVYHSSRFVRDLLIIRLNHPLSHDQVTTLESEFNEILKPGTSLRMCGPLPEEIDQPNLLGLPRLAMHFNHRSYGLLKAFIRRINTFV</sequence>
<proteinExistence type="predicted"/>
<dbReference type="OrthoDB" id="9801098at2"/>
<dbReference type="PANTHER" id="PTHR43393">
    <property type="entry name" value="CYTOKININ RIBOSIDE 5'-MONOPHOSPHATE PHOSPHORIBOHYDROLASE"/>
    <property type="match status" value="1"/>
</dbReference>
<evidence type="ECO:0000256" key="3">
    <source>
        <dbReference type="ARBA" id="ARBA00031983"/>
    </source>
</evidence>
<dbReference type="GO" id="GO:0005829">
    <property type="term" value="C:cytosol"/>
    <property type="evidence" value="ECO:0007669"/>
    <property type="project" value="TreeGrafter"/>
</dbReference>
<reference evidence="4 5" key="1">
    <citation type="submission" date="2019-07" db="EMBL/GenBank/DDBJ databases">
        <title>Insights of Desulfuromonas acetexigens electromicrobiology.</title>
        <authorList>
            <person name="Katuri K."/>
            <person name="Sapireddy V."/>
            <person name="Shaw D.R."/>
            <person name="Saikaly P."/>
        </authorList>
    </citation>
    <scope>NUCLEOTIDE SEQUENCE [LARGE SCALE GENOMIC DNA]</scope>
    <source>
        <strain evidence="4 5">2873</strain>
    </source>
</reference>
<dbReference type="AlphaFoldDB" id="A0A550JJ14"/>
<dbReference type="GO" id="GO:0009691">
    <property type="term" value="P:cytokinin biosynthetic process"/>
    <property type="evidence" value="ECO:0007669"/>
    <property type="project" value="InterPro"/>
</dbReference>